<dbReference type="PANTHER" id="PTHR11037:SF20">
    <property type="entry name" value="PROTEIN GRAINYHEAD"/>
    <property type="match status" value="1"/>
</dbReference>
<dbReference type="Proteomes" id="UP000191691">
    <property type="component" value="Unassembled WGS sequence"/>
</dbReference>
<dbReference type="PROSITE" id="PS51968">
    <property type="entry name" value="GRH_CP2_DB"/>
    <property type="match status" value="1"/>
</dbReference>
<dbReference type="GO" id="GO:0000978">
    <property type="term" value="F:RNA polymerase II cis-regulatory region sequence-specific DNA binding"/>
    <property type="evidence" value="ECO:0007669"/>
    <property type="project" value="TreeGrafter"/>
</dbReference>
<dbReference type="STRING" id="60175.A0A1V6X4K0"/>
<name>A0A1V6X4K0_PENNA</name>
<reference evidence="3" key="1">
    <citation type="journal article" date="2017" name="Nat. Microbiol.">
        <title>Global analysis of biosynthetic gene clusters reveals vast potential of secondary metabolite production in Penicillium species.</title>
        <authorList>
            <person name="Nielsen J.C."/>
            <person name="Grijseels S."/>
            <person name="Prigent S."/>
            <person name="Ji B."/>
            <person name="Dainat J."/>
            <person name="Nielsen K.F."/>
            <person name="Frisvad J.C."/>
            <person name="Workman M."/>
            <person name="Nielsen J."/>
        </authorList>
    </citation>
    <scope>NUCLEOTIDE SEQUENCE [LARGE SCALE GENOMIC DNA]</scope>
    <source>
        <strain evidence="3">IBT 13039</strain>
    </source>
</reference>
<gene>
    <name evidence="2" type="ORF">PENNAL_c0125G00957</name>
</gene>
<evidence type="ECO:0000259" key="1">
    <source>
        <dbReference type="PROSITE" id="PS51968"/>
    </source>
</evidence>
<dbReference type="AlphaFoldDB" id="A0A1V6X4K0"/>
<evidence type="ECO:0000313" key="3">
    <source>
        <dbReference type="Proteomes" id="UP000191691"/>
    </source>
</evidence>
<organism evidence="2 3">
    <name type="scientific">Penicillium nalgiovense</name>
    <dbReference type="NCBI Taxonomy" id="60175"/>
    <lineage>
        <taxon>Eukaryota</taxon>
        <taxon>Fungi</taxon>
        <taxon>Dikarya</taxon>
        <taxon>Ascomycota</taxon>
        <taxon>Pezizomycotina</taxon>
        <taxon>Eurotiomycetes</taxon>
        <taxon>Eurotiomycetidae</taxon>
        <taxon>Eurotiales</taxon>
        <taxon>Aspergillaceae</taxon>
        <taxon>Penicillium</taxon>
    </lineage>
</organism>
<dbReference type="Pfam" id="PF04516">
    <property type="entry name" value="CP2"/>
    <property type="match status" value="1"/>
</dbReference>
<evidence type="ECO:0000313" key="2">
    <source>
        <dbReference type="EMBL" id="OQE70062.1"/>
    </source>
</evidence>
<dbReference type="GO" id="GO:0001228">
    <property type="term" value="F:DNA-binding transcription activator activity, RNA polymerase II-specific"/>
    <property type="evidence" value="ECO:0007669"/>
    <property type="project" value="TreeGrafter"/>
</dbReference>
<comment type="caution">
    <text evidence="2">The sequence shown here is derived from an EMBL/GenBank/DDBJ whole genome shotgun (WGS) entry which is preliminary data.</text>
</comment>
<dbReference type="InterPro" id="IPR040167">
    <property type="entry name" value="TF_CP2-like"/>
</dbReference>
<accession>A0A1V6X4K0</accession>
<dbReference type="EMBL" id="MOOB01000125">
    <property type="protein sequence ID" value="OQE70062.1"/>
    <property type="molecule type" value="Genomic_DNA"/>
</dbReference>
<feature type="domain" description="Grh/CP2 DB" evidence="1">
    <location>
        <begin position="1"/>
        <end position="250"/>
    </location>
</feature>
<dbReference type="OMA" id="EDESKMC"/>
<sequence>MLLHGNEKPVTYLNNGQIYSLTLADSTPPTKEAGVFEYRTFVHVSFEEEDRRSNPAASWQLWKGGRGLKEAHERKGKVLAVEYIGSSQGDRKQGHRRVRLEEASVNGFCVVWTVDLTYEVAILLKFNFVSTDFTRSKGVKGVPVRLCTRTKIIRSDDGNKIMVNEPEMCYSVVKLLRDHGAERRLSNDKIHSKKRVEKFHKRIIDREADTNFARRRHNNSAINGRQFDIFTSKEAQIVDKSSHKLLTEAK</sequence>
<dbReference type="GO" id="GO:0005634">
    <property type="term" value="C:nucleus"/>
    <property type="evidence" value="ECO:0007669"/>
    <property type="project" value="TreeGrafter"/>
</dbReference>
<proteinExistence type="predicted"/>
<dbReference type="InterPro" id="IPR007604">
    <property type="entry name" value="CP2"/>
</dbReference>
<keyword evidence="3" id="KW-1185">Reference proteome</keyword>
<dbReference type="PANTHER" id="PTHR11037">
    <property type="entry name" value="TRANSCRIPTION FACTOR CP2"/>
    <property type="match status" value="1"/>
</dbReference>
<protein>
    <recommendedName>
        <fullName evidence="1">Grh/CP2 DB domain-containing protein</fullName>
    </recommendedName>
</protein>